<evidence type="ECO:0000256" key="1">
    <source>
        <dbReference type="ARBA" id="ARBA00004651"/>
    </source>
</evidence>
<keyword evidence="6 9" id="KW-0472">Membrane</keyword>
<keyword evidence="3" id="KW-0145">Chemotaxis</keyword>
<name>A0A371IN39_9FIRM</name>
<evidence type="ECO:0000256" key="8">
    <source>
        <dbReference type="PROSITE-ProRule" id="PRU00284"/>
    </source>
</evidence>
<protein>
    <submittedName>
        <fullName evidence="11">Methyl-accepting chemotaxis protein</fullName>
    </submittedName>
</protein>
<dbReference type="PANTHER" id="PTHR32089">
    <property type="entry name" value="METHYL-ACCEPTING CHEMOTAXIS PROTEIN MCPB"/>
    <property type="match status" value="1"/>
</dbReference>
<feature type="transmembrane region" description="Helical" evidence="9">
    <location>
        <begin position="29"/>
        <end position="51"/>
    </location>
</feature>
<accession>A0A371IN39</accession>
<feature type="domain" description="Methyl-accepting transducer" evidence="10">
    <location>
        <begin position="444"/>
        <end position="701"/>
    </location>
</feature>
<keyword evidence="5 9" id="KW-1133">Transmembrane helix</keyword>
<comment type="subcellular location">
    <subcellularLocation>
        <location evidence="1">Cell membrane</location>
        <topology evidence="1">Multi-pass membrane protein</topology>
    </subcellularLocation>
</comment>
<evidence type="ECO:0000313" key="11">
    <source>
        <dbReference type="EMBL" id="RDY21846.1"/>
    </source>
</evidence>
<dbReference type="GO" id="GO:0006935">
    <property type="term" value="P:chemotaxis"/>
    <property type="evidence" value="ECO:0007669"/>
    <property type="project" value="UniProtKB-KW"/>
</dbReference>
<dbReference type="RefSeq" id="WP_094754396.1">
    <property type="nucleotide sequence ID" value="NZ_MBEW02000004.1"/>
</dbReference>
<dbReference type="PANTHER" id="PTHR32089:SF112">
    <property type="entry name" value="LYSOZYME-LIKE PROTEIN-RELATED"/>
    <property type="match status" value="1"/>
</dbReference>
<evidence type="ECO:0000313" key="12">
    <source>
        <dbReference type="Proteomes" id="UP000093352"/>
    </source>
</evidence>
<evidence type="ECO:0000256" key="7">
    <source>
        <dbReference type="ARBA" id="ARBA00023224"/>
    </source>
</evidence>
<dbReference type="Proteomes" id="UP000093352">
    <property type="component" value="Unassembled WGS sequence"/>
</dbReference>
<organism evidence="11 12">
    <name type="scientific">Criibacterium bergeronii</name>
    <dbReference type="NCBI Taxonomy" id="1871336"/>
    <lineage>
        <taxon>Bacteria</taxon>
        <taxon>Bacillati</taxon>
        <taxon>Bacillota</taxon>
        <taxon>Clostridia</taxon>
        <taxon>Peptostreptococcales</taxon>
        <taxon>Filifactoraceae</taxon>
        <taxon>Criibacterium</taxon>
    </lineage>
</organism>
<dbReference type="GO" id="GO:0005886">
    <property type="term" value="C:plasma membrane"/>
    <property type="evidence" value="ECO:0007669"/>
    <property type="project" value="UniProtKB-SubCell"/>
</dbReference>
<evidence type="ECO:0000256" key="3">
    <source>
        <dbReference type="ARBA" id="ARBA00022500"/>
    </source>
</evidence>
<dbReference type="PROSITE" id="PS50111">
    <property type="entry name" value="CHEMOTAXIS_TRANSDUC_2"/>
    <property type="match status" value="1"/>
</dbReference>
<evidence type="ECO:0000256" key="2">
    <source>
        <dbReference type="ARBA" id="ARBA00022475"/>
    </source>
</evidence>
<dbReference type="Pfam" id="PF02743">
    <property type="entry name" value="dCache_1"/>
    <property type="match status" value="1"/>
</dbReference>
<evidence type="ECO:0000256" key="9">
    <source>
        <dbReference type="SAM" id="Phobius"/>
    </source>
</evidence>
<feature type="transmembrane region" description="Helical" evidence="9">
    <location>
        <begin position="341"/>
        <end position="364"/>
    </location>
</feature>
<evidence type="ECO:0000259" key="10">
    <source>
        <dbReference type="PROSITE" id="PS50111"/>
    </source>
</evidence>
<proteinExistence type="predicted"/>
<dbReference type="InterPro" id="IPR033479">
    <property type="entry name" value="dCache_1"/>
</dbReference>
<dbReference type="EMBL" id="MBEW02000004">
    <property type="protein sequence ID" value="RDY21846.1"/>
    <property type="molecule type" value="Genomic_DNA"/>
</dbReference>
<dbReference type="Pfam" id="PF00015">
    <property type="entry name" value="MCPsignal"/>
    <property type="match status" value="1"/>
</dbReference>
<keyword evidence="7 8" id="KW-0807">Transducer</keyword>
<keyword evidence="12" id="KW-1185">Reference proteome</keyword>
<evidence type="ECO:0000256" key="5">
    <source>
        <dbReference type="ARBA" id="ARBA00022989"/>
    </source>
</evidence>
<evidence type="ECO:0000256" key="6">
    <source>
        <dbReference type="ARBA" id="ARBA00023136"/>
    </source>
</evidence>
<dbReference type="SUPFAM" id="SSF58104">
    <property type="entry name" value="Methyl-accepting chemotaxis protein (MCP) signaling domain"/>
    <property type="match status" value="1"/>
</dbReference>
<dbReference type="InterPro" id="IPR004089">
    <property type="entry name" value="MCPsignal_dom"/>
</dbReference>
<keyword evidence="2" id="KW-1003">Cell membrane</keyword>
<dbReference type="Gene3D" id="3.30.450.20">
    <property type="entry name" value="PAS domain"/>
    <property type="match status" value="2"/>
</dbReference>
<dbReference type="Gene3D" id="1.10.287.950">
    <property type="entry name" value="Methyl-accepting chemotaxis protein"/>
    <property type="match status" value="1"/>
</dbReference>
<dbReference type="SMART" id="SM00283">
    <property type="entry name" value="MA"/>
    <property type="match status" value="1"/>
</dbReference>
<dbReference type="GO" id="GO:0007165">
    <property type="term" value="P:signal transduction"/>
    <property type="evidence" value="ECO:0007669"/>
    <property type="project" value="UniProtKB-KW"/>
</dbReference>
<gene>
    <name evidence="11" type="ORF">BBG48_003190</name>
</gene>
<dbReference type="STRING" id="1871336.BBG48_03025"/>
<comment type="caution">
    <text evidence="11">The sequence shown here is derived from an EMBL/GenBank/DDBJ whole genome shotgun (WGS) entry which is preliminary data.</text>
</comment>
<dbReference type="AlphaFoldDB" id="A0A371IN39"/>
<sequence length="730" mass="79145">MEKNDILIDTNQEKTSKLTNGKRKLTQRLAFKIAAIINVTLLIVFPLIAFYNARVLYNGAVDNAALTIQKQNDAIARDIEAYFDQVAVAGISLREAFNQQLQLPDDQKSIRTLEQTLLAIANSNKNIQGMGIYIDRAVMNNLADPSGSPEAQMGKGQFAIYVQNDSEGEGLEREIGSVEGATDLWYTASMETKEPIFTQTYLDEFTNKLMTSYVAPIIIDGNNVGFSLVDVDLSSLQDKLLAIKEGFEGSRTILAQDGTILAYDNDESLIMKNVFDLAPNMKDIYARVIAGETVEEKIYSESLKSNAIDIITPIHIKNSNQICILDSTGSLRAIISSARKVTLISVLAYILTMILIAGITIFIVRKYISAPLGIIEKIINKVAHYDLNLKQDGKEADRYLKNKDEISGIVGSLCMTVDNLKQIVTDISQNSQTTAATSQELTATAQNTASSANEVASAVSNIAQGATSQAQDTQNAAIAVEKTNEELNKMMDILTKLSSATDVITVKKDEGTVIIKELVEITKQSSDAAVEVSDIVSQTSVSAEEISKASEMIQSISDQTNLLALNAAIEAARAGEAGKGFAVVAEEIRKLAEQSAGFTEDIRKTIDNLKAKSERAVENMTAVGQIVSKQTEKIGETAKKFEEIANSVDQSRAVVLELNSSSKKIEKENSTVTSVIENLSAIAQENAATTQQASASVDTQVQAISDMSLASENLAQIAVDLQNEVSRFQL</sequence>
<evidence type="ECO:0000256" key="4">
    <source>
        <dbReference type="ARBA" id="ARBA00022692"/>
    </source>
</evidence>
<reference evidence="11 12" key="1">
    <citation type="journal article" date="2016" name="Genome Announc.">
        <title>Draft Genome Sequence of Criibacterium bergeronii gen. nov., sp. nov., Strain CCRI-22567T, Isolated from a Vaginal Sample from a Woman with Bacterial Vaginosis.</title>
        <authorList>
            <person name="Maheux A.F."/>
            <person name="Berube E."/>
            <person name="Boudreau D.K."/>
            <person name="Raymond F."/>
            <person name="Corbeil J."/>
            <person name="Roy P.H."/>
            <person name="Boissinot M."/>
            <person name="Omar R.F."/>
        </authorList>
    </citation>
    <scope>NUCLEOTIDE SEQUENCE [LARGE SCALE GENOMIC DNA]</scope>
    <source>
        <strain evidence="11 12">CCRI-22567</strain>
    </source>
</reference>
<dbReference type="CDD" id="cd12913">
    <property type="entry name" value="PDC1_MCP_like"/>
    <property type="match status" value="1"/>
</dbReference>
<keyword evidence="4 9" id="KW-0812">Transmembrane</keyword>